<proteinExistence type="predicted"/>
<name>A0ABP9SHU6_9MICC</name>
<feature type="domain" description="DUF427" evidence="1">
    <location>
        <begin position="166"/>
        <end position="257"/>
    </location>
</feature>
<dbReference type="EMBL" id="BAABKK010000015">
    <property type="protein sequence ID" value="GAA5195443.1"/>
    <property type="molecule type" value="Genomic_DNA"/>
</dbReference>
<evidence type="ECO:0000313" key="3">
    <source>
        <dbReference type="Proteomes" id="UP001500200"/>
    </source>
</evidence>
<dbReference type="RefSeq" id="WP_345449746.1">
    <property type="nucleotide sequence ID" value="NZ_BAABKK010000015.1"/>
</dbReference>
<accession>A0ABP9SHU6</accession>
<organism evidence="2 3">
    <name type="scientific">Arthrobacter gyeryongensis</name>
    <dbReference type="NCBI Taxonomy" id="1650592"/>
    <lineage>
        <taxon>Bacteria</taxon>
        <taxon>Bacillati</taxon>
        <taxon>Actinomycetota</taxon>
        <taxon>Actinomycetes</taxon>
        <taxon>Micrococcales</taxon>
        <taxon>Micrococcaceae</taxon>
        <taxon>Arthrobacter</taxon>
    </lineage>
</organism>
<protein>
    <submittedName>
        <fullName evidence="2">DUF427 domain-containing protein</fullName>
    </submittedName>
</protein>
<reference evidence="3" key="1">
    <citation type="journal article" date="2019" name="Int. J. Syst. Evol. Microbiol.">
        <title>The Global Catalogue of Microorganisms (GCM) 10K type strain sequencing project: providing services to taxonomists for standard genome sequencing and annotation.</title>
        <authorList>
            <consortium name="The Broad Institute Genomics Platform"/>
            <consortium name="The Broad Institute Genome Sequencing Center for Infectious Disease"/>
            <person name="Wu L."/>
            <person name="Ma J."/>
        </authorList>
    </citation>
    <scope>NUCLEOTIDE SEQUENCE [LARGE SCALE GENOMIC DNA]</scope>
    <source>
        <strain evidence="3">JCM 18514</strain>
    </source>
</reference>
<keyword evidence="3" id="KW-1185">Reference proteome</keyword>
<dbReference type="Pfam" id="PF04248">
    <property type="entry name" value="NTP_transf_9"/>
    <property type="match status" value="1"/>
</dbReference>
<dbReference type="InterPro" id="IPR007361">
    <property type="entry name" value="DUF427"/>
</dbReference>
<gene>
    <name evidence="2" type="ORF">GCM10023346_25410</name>
</gene>
<dbReference type="Gene3D" id="2.170.150.40">
    <property type="entry name" value="Domain of unknown function (DUF427)"/>
    <property type="match status" value="1"/>
</dbReference>
<sequence length="283" mass="31479">MATKLSGVILGTFPELRYEPTAKRIRASLGGSTVVDTLHAWLVWEPKRITPVYAVPEAELLAELTPPGGPAADVPELAVRLSADSLPSLDPRTGFGRHTTAGEQLDIVTRTSTAPGSAFRPDDPDLAGYVVLDFAAFQWREDDEEIIGHPRDPFHRVDIRASSLAVEVSLDGVTLATTNGAQLLYETLLPVRYYIPPGDVRLDLMEESPKRTVCPYKGEARYWTYPGTEDGRNIAWSYDRRFRDAAQIHGLVSFFNERVDLTVDGVLQPRPVTPWSRPQDRRN</sequence>
<evidence type="ECO:0000313" key="2">
    <source>
        <dbReference type="EMBL" id="GAA5195443.1"/>
    </source>
</evidence>
<comment type="caution">
    <text evidence="2">The sequence shown here is derived from an EMBL/GenBank/DDBJ whole genome shotgun (WGS) entry which is preliminary data.</text>
</comment>
<dbReference type="InterPro" id="IPR038694">
    <property type="entry name" value="DUF427_sf"/>
</dbReference>
<dbReference type="PANTHER" id="PTHR34310">
    <property type="entry name" value="DUF427 DOMAIN PROTEIN (AFU_ORTHOLOGUE AFUA_3G02220)"/>
    <property type="match status" value="1"/>
</dbReference>
<evidence type="ECO:0000259" key="1">
    <source>
        <dbReference type="Pfam" id="PF04248"/>
    </source>
</evidence>
<dbReference type="PANTHER" id="PTHR34310:SF9">
    <property type="entry name" value="BLR5716 PROTEIN"/>
    <property type="match status" value="1"/>
</dbReference>
<dbReference type="Proteomes" id="UP001500200">
    <property type="component" value="Unassembled WGS sequence"/>
</dbReference>